<dbReference type="EMBL" id="PYAL01000006">
    <property type="protein sequence ID" value="RXN86301.1"/>
    <property type="molecule type" value="Genomic_DNA"/>
</dbReference>
<dbReference type="InterPro" id="IPR002347">
    <property type="entry name" value="SDR_fam"/>
</dbReference>
<evidence type="ECO:0000256" key="1">
    <source>
        <dbReference type="ARBA" id="ARBA00006484"/>
    </source>
</evidence>
<sequence length="243" mass="24902">MVVTGGGRGIGAAIARQAARAGYAVCVNYVRNGDAAATLLREILKEGGEAIAVQADVGVQHEATHLFEQTDALLGRVDVLVNNAGVLGNCRVADMDEAALDSLFRANVYSMFFCAREAVRRMSTRLGGPGGVIVNLSSVASRLGGLPGGSHYAASKGAIDTFTLALAKEVGAEGIRVNALRPGLIHTDIHEIHGGATAVDTLGRTTPMGRAGSADEVAEAALWLASAQASYVHGAILDVAGGR</sequence>
<dbReference type="InterPro" id="IPR020904">
    <property type="entry name" value="Sc_DH/Rdtase_CS"/>
</dbReference>
<dbReference type="SUPFAM" id="SSF51735">
    <property type="entry name" value="NAD(P)-binding Rossmann-fold domains"/>
    <property type="match status" value="1"/>
</dbReference>
<dbReference type="FunFam" id="3.40.50.720:FF:000084">
    <property type="entry name" value="Short-chain dehydrogenase reductase"/>
    <property type="match status" value="1"/>
</dbReference>
<comment type="similarity">
    <text evidence="1">Belongs to the short-chain dehydrogenases/reductases (SDR) family.</text>
</comment>
<accession>A0A4V1MRU8</accession>
<keyword evidence="2" id="KW-0560">Oxidoreductase</keyword>
<name>A0A4V1MRU8_9BURK</name>
<keyword evidence="4" id="KW-1185">Reference proteome</keyword>
<evidence type="ECO:0000313" key="3">
    <source>
        <dbReference type="EMBL" id="RXN86301.1"/>
    </source>
</evidence>
<dbReference type="InterPro" id="IPR036291">
    <property type="entry name" value="NAD(P)-bd_dom_sf"/>
</dbReference>
<dbReference type="OrthoDB" id="20590at2"/>
<organism evidence="3 4">
    <name type="scientific">Achromobacter aloeverae</name>
    <dbReference type="NCBI Taxonomy" id="1750518"/>
    <lineage>
        <taxon>Bacteria</taxon>
        <taxon>Pseudomonadati</taxon>
        <taxon>Pseudomonadota</taxon>
        <taxon>Betaproteobacteria</taxon>
        <taxon>Burkholderiales</taxon>
        <taxon>Alcaligenaceae</taxon>
        <taxon>Achromobacter</taxon>
    </lineage>
</organism>
<dbReference type="PRINTS" id="PR00081">
    <property type="entry name" value="GDHRDH"/>
</dbReference>
<dbReference type="PROSITE" id="PS00061">
    <property type="entry name" value="ADH_SHORT"/>
    <property type="match status" value="1"/>
</dbReference>
<dbReference type="GO" id="GO:0016491">
    <property type="term" value="F:oxidoreductase activity"/>
    <property type="evidence" value="ECO:0007669"/>
    <property type="project" value="UniProtKB-KW"/>
</dbReference>
<dbReference type="Gene3D" id="3.40.50.720">
    <property type="entry name" value="NAD(P)-binding Rossmann-like Domain"/>
    <property type="match status" value="1"/>
</dbReference>
<evidence type="ECO:0000313" key="4">
    <source>
        <dbReference type="Proteomes" id="UP000290849"/>
    </source>
</evidence>
<comment type="caution">
    <text evidence="3">The sequence shown here is derived from an EMBL/GenBank/DDBJ whole genome shotgun (WGS) entry which is preliminary data.</text>
</comment>
<dbReference type="Pfam" id="PF13561">
    <property type="entry name" value="adh_short_C2"/>
    <property type="match status" value="1"/>
</dbReference>
<dbReference type="PRINTS" id="PR00080">
    <property type="entry name" value="SDRFAMILY"/>
</dbReference>
<dbReference type="PANTHER" id="PTHR43639:SF1">
    <property type="entry name" value="SHORT-CHAIN DEHYDROGENASE_REDUCTASE FAMILY PROTEIN"/>
    <property type="match status" value="1"/>
</dbReference>
<dbReference type="PANTHER" id="PTHR43639">
    <property type="entry name" value="OXIDOREDUCTASE, SHORT-CHAIN DEHYDROGENASE/REDUCTASE FAMILY (AFU_ORTHOLOGUE AFUA_5G02870)"/>
    <property type="match status" value="1"/>
</dbReference>
<evidence type="ECO:0000256" key="2">
    <source>
        <dbReference type="ARBA" id="ARBA00023002"/>
    </source>
</evidence>
<dbReference type="Proteomes" id="UP000290849">
    <property type="component" value="Unassembled WGS sequence"/>
</dbReference>
<dbReference type="AlphaFoldDB" id="A0A4V1MRU8"/>
<proteinExistence type="inferred from homology"/>
<protein>
    <submittedName>
        <fullName evidence="3">NAD(P)-dependent oxidoreductase</fullName>
    </submittedName>
</protein>
<reference evidence="3 4" key="1">
    <citation type="journal article" date="2017" name="Int. J. Syst. Evol. Microbiol.">
        <title>Achromobacter aloeverae sp. nov., isolated from the root of Aloe vera (L.) Burm.f.</title>
        <authorList>
            <person name="Kuncharoen N."/>
            <person name="Muramatsu Y."/>
            <person name="Shibata C."/>
            <person name="Kamakura Y."/>
            <person name="Nakagawa Y."/>
            <person name="Tanasupawat S."/>
        </authorList>
    </citation>
    <scope>NUCLEOTIDE SEQUENCE [LARGE SCALE GENOMIC DNA]</scope>
    <source>
        <strain evidence="3 4">AVA-1</strain>
    </source>
</reference>
<gene>
    <name evidence="3" type="ORF">C7R54_20835</name>
</gene>